<reference evidence="3 4" key="1">
    <citation type="submission" date="2020-04" db="EMBL/GenBank/DDBJ databases">
        <title>Genomic insights into acetone-butanol-ethanol (ABE) fermentation by sequencing solventogenic clostridia strains.</title>
        <authorList>
            <person name="Brown S."/>
        </authorList>
    </citation>
    <scope>NUCLEOTIDE SEQUENCE [LARGE SCALE GENOMIC DNA]</scope>
    <source>
        <strain evidence="3 4">DJ011</strain>
    </source>
</reference>
<comment type="caution">
    <text evidence="3">The sequence shown here is derived from an EMBL/GenBank/DDBJ whole genome shotgun (WGS) entry which is preliminary data.</text>
</comment>
<dbReference type="Proteomes" id="UP000563151">
    <property type="component" value="Unassembled WGS sequence"/>
</dbReference>
<dbReference type="Pfam" id="PF04023">
    <property type="entry name" value="FeoA"/>
    <property type="match status" value="1"/>
</dbReference>
<evidence type="ECO:0000313" key="4">
    <source>
        <dbReference type="Proteomes" id="UP000563151"/>
    </source>
</evidence>
<dbReference type="PANTHER" id="PTHR43151">
    <property type="entry name" value="FEOA FAMILY PROTEIN"/>
    <property type="match status" value="1"/>
</dbReference>
<dbReference type="InterPro" id="IPR038157">
    <property type="entry name" value="FeoA_core_dom"/>
</dbReference>
<dbReference type="InterPro" id="IPR007167">
    <property type="entry name" value="Fe-transptr_FeoA-like"/>
</dbReference>
<feature type="domain" description="Ferrous iron transporter FeoA-like" evidence="2">
    <location>
        <begin position="6"/>
        <end position="76"/>
    </location>
</feature>
<dbReference type="GO" id="GO:0046914">
    <property type="term" value="F:transition metal ion binding"/>
    <property type="evidence" value="ECO:0007669"/>
    <property type="project" value="InterPro"/>
</dbReference>
<evidence type="ECO:0000259" key="2">
    <source>
        <dbReference type="SMART" id="SM00899"/>
    </source>
</evidence>
<evidence type="ECO:0000313" key="3">
    <source>
        <dbReference type="EMBL" id="MBC2398490.1"/>
    </source>
</evidence>
<dbReference type="InterPro" id="IPR008988">
    <property type="entry name" value="Transcriptional_repressor_C"/>
</dbReference>
<dbReference type="PANTHER" id="PTHR43151:SF1">
    <property type="entry name" value="SSR2333 PROTEIN"/>
    <property type="match status" value="1"/>
</dbReference>
<dbReference type="RefSeq" id="WP_035144711.1">
    <property type="nucleotide sequence ID" value="NZ_JAAZWO010000014.1"/>
</dbReference>
<protein>
    <submittedName>
        <fullName evidence="3">Ferrous iron transport protein A</fullName>
    </submittedName>
</protein>
<sequence length="79" mass="8547">MGTSNMPLNFLNEGKCGTVENIASEELICKKLMEMGIRKGALLQVMKNDVGPMILKIGESRLVLGKGMAQKVLVKEVVA</sequence>
<accession>A0A923E8M5</accession>
<dbReference type="SMART" id="SM00899">
    <property type="entry name" value="FeoA"/>
    <property type="match status" value="1"/>
</dbReference>
<evidence type="ECO:0000256" key="1">
    <source>
        <dbReference type="ARBA" id="ARBA00023004"/>
    </source>
</evidence>
<dbReference type="Gene3D" id="2.30.30.90">
    <property type="match status" value="1"/>
</dbReference>
<dbReference type="EMBL" id="JAAZWO010000014">
    <property type="protein sequence ID" value="MBC2398490.1"/>
    <property type="molecule type" value="Genomic_DNA"/>
</dbReference>
<organism evidence="3 4">
    <name type="scientific">Clostridium tetanomorphum</name>
    <dbReference type="NCBI Taxonomy" id="1553"/>
    <lineage>
        <taxon>Bacteria</taxon>
        <taxon>Bacillati</taxon>
        <taxon>Bacillota</taxon>
        <taxon>Clostridia</taxon>
        <taxon>Eubacteriales</taxon>
        <taxon>Clostridiaceae</taxon>
        <taxon>Clostridium</taxon>
    </lineage>
</organism>
<dbReference type="AlphaFoldDB" id="A0A923E8M5"/>
<keyword evidence="1" id="KW-0408">Iron</keyword>
<name>A0A923E8M5_CLOTT</name>
<dbReference type="SUPFAM" id="SSF50037">
    <property type="entry name" value="C-terminal domain of transcriptional repressors"/>
    <property type="match status" value="1"/>
</dbReference>
<proteinExistence type="predicted"/>
<keyword evidence="4" id="KW-1185">Reference proteome</keyword>
<gene>
    <name evidence="3" type="ORF">HGG79_12010</name>
</gene>
<dbReference type="InterPro" id="IPR053184">
    <property type="entry name" value="FeoA-like"/>
</dbReference>